<dbReference type="PANTHER" id="PTHR43037">
    <property type="entry name" value="UNNAMED PRODUCT-RELATED"/>
    <property type="match status" value="1"/>
</dbReference>
<accession>A0ABP8DAX9</accession>
<evidence type="ECO:0000256" key="1">
    <source>
        <dbReference type="ARBA" id="ARBA00022729"/>
    </source>
</evidence>
<dbReference type="Pfam" id="PF10503">
    <property type="entry name" value="Esterase_PHB"/>
    <property type="match status" value="1"/>
</dbReference>
<evidence type="ECO:0000313" key="5">
    <source>
        <dbReference type="EMBL" id="GAA4251049.1"/>
    </source>
</evidence>
<dbReference type="RefSeq" id="WP_345128811.1">
    <property type="nucleotide sequence ID" value="NZ_BAABAT010000010.1"/>
</dbReference>
<feature type="chain" id="PRO_5047476961" evidence="4">
    <location>
        <begin position="31"/>
        <end position="411"/>
    </location>
</feature>
<protein>
    <submittedName>
        <fullName evidence="5">PHB depolymerase family esterase</fullName>
    </submittedName>
</protein>
<dbReference type="InterPro" id="IPR010126">
    <property type="entry name" value="Esterase_phb"/>
</dbReference>
<evidence type="ECO:0000256" key="2">
    <source>
        <dbReference type="ARBA" id="ARBA00022801"/>
    </source>
</evidence>
<dbReference type="Gene3D" id="3.40.50.1820">
    <property type="entry name" value="alpha/beta hydrolase"/>
    <property type="match status" value="1"/>
</dbReference>
<gene>
    <name evidence="5" type="ORF">GCM10022255_042170</name>
</gene>
<evidence type="ECO:0000256" key="3">
    <source>
        <dbReference type="SAM" id="MobiDB-lite"/>
    </source>
</evidence>
<feature type="signal peptide" evidence="4">
    <location>
        <begin position="1"/>
        <end position="30"/>
    </location>
</feature>
<evidence type="ECO:0000256" key="4">
    <source>
        <dbReference type="SAM" id="SignalP"/>
    </source>
</evidence>
<dbReference type="InterPro" id="IPR050955">
    <property type="entry name" value="Plant_Biomass_Hydrol_Est"/>
</dbReference>
<dbReference type="EMBL" id="BAABAT010000010">
    <property type="protein sequence ID" value="GAA4251049.1"/>
    <property type="molecule type" value="Genomic_DNA"/>
</dbReference>
<dbReference type="InterPro" id="IPR029058">
    <property type="entry name" value="AB_hydrolase_fold"/>
</dbReference>
<sequence>MPRILRLILPAFAALAAAVAITTVSTPAYAATLTTVSSFGSNPGNLTMYSYRPDGLPSGAPLVVAMHGCTQNANDYFTNSGWRKYADLWHFALVLPEQKSANNSTSCFNWFETGDTARGGGEALSIKQMVDYAVANYGTDASRVYVTGLSAGGAMTAVMLATYPDVFAGGAIMAGLPYRCATSTTSAYSCMNPGVDKTPAAWGDLVRAAYSGYGGARPRVAIWHGTSDTTVAPANATELRDQWTNVLGVSQTPTSTASLPGGTSLSNYADKVKVYLVSGMTHATPVDPGSATEQCGTAGTYYKDTICSSYYQAVDWGLDNGAGPSTSPTASASASASPTVSPSTSPTPTQSAGPCVRATNYAHVTAGRAHQSLGYVYANGSNQNMGLYNVFTTHGLRQTGANYWVIDDTAC</sequence>
<keyword evidence="2" id="KW-0378">Hydrolase</keyword>
<dbReference type="Proteomes" id="UP001500620">
    <property type="component" value="Unassembled WGS sequence"/>
</dbReference>
<evidence type="ECO:0000313" key="6">
    <source>
        <dbReference type="Proteomes" id="UP001500620"/>
    </source>
</evidence>
<comment type="caution">
    <text evidence="5">The sequence shown here is derived from an EMBL/GenBank/DDBJ whole genome shotgun (WGS) entry which is preliminary data.</text>
</comment>
<keyword evidence="1 4" id="KW-0732">Signal</keyword>
<dbReference type="NCBIfam" id="TIGR01840">
    <property type="entry name" value="esterase_phb"/>
    <property type="match status" value="1"/>
</dbReference>
<feature type="region of interest" description="Disordered" evidence="3">
    <location>
        <begin position="324"/>
        <end position="354"/>
    </location>
</feature>
<dbReference type="PANTHER" id="PTHR43037:SF1">
    <property type="entry name" value="BLL1128 PROTEIN"/>
    <property type="match status" value="1"/>
</dbReference>
<name>A0ABP8DAX9_9ACTN</name>
<proteinExistence type="predicted"/>
<organism evidence="5 6">
    <name type="scientific">Dactylosporangium darangshiense</name>
    <dbReference type="NCBI Taxonomy" id="579108"/>
    <lineage>
        <taxon>Bacteria</taxon>
        <taxon>Bacillati</taxon>
        <taxon>Actinomycetota</taxon>
        <taxon>Actinomycetes</taxon>
        <taxon>Micromonosporales</taxon>
        <taxon>Micromonosporaceae</taxon>
        <taxon>Dactylosporangium</taxon>
    </lineage>
</organism>
<keyword evidence="6" id="KW-1185">Reference proteome</keyword>
<reference evidence="6" key="1">
    <citation type="journal article" date="2019" name="Int. J. Syst. Evol. Microbiol.">
        <title>The Global Catalogue of Microorganisms (GCM) 10K type strain sequencing project: providing services to taxonomists for standard genome sequencing and annotation.</title>
        <authorList>
            <consortium name="The Broad Institute Genomics Platform"/>
            <consortium name="The Broad Institute Genome Sequencing Center for Infectious Disease"/>
            <person name="Wu L."/>
            <person name="Ma J."/>
        </authorList>
    </citation>
    <scope>NUCLEOTIDE SEQUENCE [LARGE SCALE GENOMIC DNA]</scope>
    <source>
        <strain evidence="6">JCM 17441</strain>
    </source>
</reference>
<dbReference type="SUPFAM" id="SSF53474">
    <property type="entry name" value="alpha/beta-Hydrolases"/>
    <property type="match status" value="2"/>
</dbReference>